<evidence type="ECO:0000313" key="3">
    <source>
        <dbReference type="Proteomes" id="UP001054945"/>
    </source>
</evidence>
<gene>
    <name evidence="2" type="ORF">CEXT_536861</name>
</gene>
<organism evidence="2 3">
    <name type="scientific">Caerostris extrusa</name>
    <name type="common">Bark spider</name>
    <name type="synonym">Caerostris bankana</name>
    <dbReference type="NCBI Taxonomy" id="172846"/>
    <lineage>
        <taxon>Eukaryota</taxon>
        <taxon>Metazoa</taxon>
        <taxon>Ecdysozoa</taxon>
        <taxon>Arthropoda</taxon>
        <taxon>Chelicerata</taxon>
        <taxon>Arachnida</taxon>
        <taxon>Araneae</taxon>
        <taxon>Araneomorphae</taxon>
        <taxon>Entelegynae</taxon>
        <taxon>Araneoidea</taxon>
        <taxon>Araneidae</taxon>
        <taxon>Caerostris</taxon>
    </lineage>
</organism>
<comment type="caution">
    <text evidence="2">The sequence shown here is derived from an EMBL/GenBank/DDBJ whole genome shotgun (WGS) entry which is preliminary data.</text>
</comment>
<feature type="non-terminal residue" evidence="2">
    <location>
        <position position="1"/>
    </location>
</feature>
<keyword evidence="3" id="KW-1185">Reference proteome</keyword>
<evidence type="ECO:0000256" key="1">
    <source>
        <dbReference type="SAM" id="MobiDB-lite"/>
    </source>
</evidence>
<protein>
    <recommendedName>
        <fullName evidence="4">Ycf1</fullName>
    </recommendedName>
</protein>
<evidence type="ECO:0008006" key="4">
    <source>
        <dbReference type="Google" id="ProtNLM"/>
    </source>
</evidence>
<dbReference type="EMBL" id="BPLR01008565">
    <property type="protein sequence ID" value="GIY25642.1"/>
    <property type="molecule type" value="Genomic_DNA"/>
</dbReference>
<dbReference type="AlphaFoldDB" id="A0AAV4RW97"/>
<evidence type="ECO:0000313" key="2">
    <source>
        <dbReference type="EMBL" id="GIY25642.1"/>
    </source>
</evidence>
<reference evidence="2 3" key="1">
    <citation type="submission" date="2021-06" db="EMBL/GenBank/DDBJ databases">
        <title>Caerostris extrusa draft genome.</title>
        <authorList>
            <person name="Kono N."/>
            <person name="Arakawa K."/>
        </authorList>
    </citation>
    <scope>NUCLEOTIDE SEQUENCE [LARGE SCALE GENOMIC DNA]</scope>
</reference>
<proteinExistence type="predicted"/>
<dbReference type="Proteomes" id="UP001054945">
    <property type="component" value="Unassembled WGS sequence"/>
</dbReference>
<name>A0AAV4RW97_CAEEX</name>
<accession>A0AAV4RW97</accession>
<feature type="region of interest" description="Disordered" evidence="1">
    <location>
        <begin position="39"/>
        <end position="64"/>
    </location>
</feature>
<sequence length="87" mass="10188">SWIQLNILQRIPKFKYQDYITMKPVLLISSSSTDLCGRKRPHFQQHGTREASQKPFCRTSSGKKTKKNGAYFNEFREKRTLCTCSEI</sequence>